<dbReference type="Gene3D" id="3.30.710.10">
    <property type="entry name" value="Potassium Channel Kv1.1, Chain A"/>
    <property type="match status" value="1"/>
</dbReference>
<proteinExistence type="predicted"/>
<dbReference type="InterPro" id="IPR011333">
    <property type="entry name" value="SKP1/BTB/POZ_sf"/>
</dbReference>
<accession>A0AAV5WGQ7</accession>
<gene>
    <name evidence="1" type="ORF">PFISCL1PPCAC_21509</name>
</gene>
<evidence type="ECO:0000313" key="2">
    <source>
        <dbReference type="Proteomes" id="UP001432322"/>
    </source>
</evidence>
<evidence type="ECO:0008006" key="3">
    <source>
        <dbReference type="Google" id="ProtNLM"/>
    </source>
</evidence>
<comment type="caution">
    <text evidence="1">The sequence shown here is derived from an EMBL/GenBank/DDBJ whole genome shotgun (WGS) entry which is preliminary data.</text>
</comment>
<evidence type="ECO:0000313" key="1">
    <source>
        <dbReference type="EMBL" id="GMT30212.1"/>
    </source>
</evidence>
<dbReference type="AlphaFoldDB" id="A0AAV5WGQ7"/>
<dbReference type="EMBL" id="BTSY01000005">
    <property type="protein sequence ID" value="GMT30212.1"/>
    <property type="molecule type" value="Genomic_DNA"/>
</dbReference>
<organism evidence="1 2">
    <name type="scientific">Pristionchus fissidentatus</name>
    <dbReference type="NCBI Taxonomy" id="1538716"/>
    <lineage>
        <taxon>Eukaryota</taxon>
        <taxon>Metazoa</taxon>
        <taxon>Ecdysozoa</taxon>
        <taxon>Nematoda</taxon>
        <taxon>Chromadorea</taxon>
        <taxon>Rhabditida</taxon>
        <taxon>Rhabditina</taxon>
        <taxon>Diplogasteromorpha</taxon>
        <taxon>Diplogasteroidea</taxon>
        <taxon>Neodiplogasteridae</taxon>
        <taxon>Pristionchus</taxon>
    </lineage>
</organism>
<sequence>QRVEVRKALKTDRVLKFGRDTIRIHSVIVDQSKPLRELAKGQGVGRTTYNVDALKNNHGLLSIVGLRHAIDFMYGQPLDVNLNELYDLFAAAHALNLTDLLDAMRAELIKMSRDPALALFALEHAYNHLSPPAEETARNASLHLVEVSKQEWCRQLTTVAFEALIKEASYLCPIALDVDVYACTVLDWLSANPKEITLARKLLTHIDLRDASPSQNVRIRDRLFALRLLEPIGACFSYALSHLSGGDGQISSREDQRSSVSFLDSLDSALLSERTAITPRAEHSWRSTADETSIRMTRTTPKTAKSGHEVSEERVLCYDFGEIPLPPRDDDGTLRVVTVSMDLDNDENVWENLRSLRLNFDFDTRPTL</sequence>
<protein>
    <recommendedName>
        <fullName evidence="3">BTB domain-containing protein</fullName>
    </recommendedName>
</protein>
<name>A0AAV5WGQ7_9BILA</name>
<dbReference type="Proteomes" id="UP001432322">
    <property type="component" value="Unassembled WGS sequence"/>
</dbReference>
<reference evidence="1" key="1">
    <citation type="submission" date="2023-10" db="EMBL/GenBank/DDBJ databases">
        <title>Genome assembly of Pristionchus species.</title>
        <authorList>
            <person name="Yoshida K."/>
            <person name="Sommer R.J."/>
        </authorList>
    </citation>
    <scope>NUCLEOTIDE SEQUENCE</scope>
    <source>
        <strain evidence="1">RS5133</strain>
    </source>
</reference>
<keyword evidence="2" id="KW-1185">Reference proteome</keyword>
<feature type="non-terminal residue" evidence="1">
    <location>
        <position position="1"/>
    </location>
</feature>